<feature type="transmembrane region" description="Helical" evidence="7">
    <location>
        <begin position="39"/>
        <end position="59"/>
    </location>
</feature>
<dbReference type="PANTHER" id="PTHR28264:SF1">
    <property type="entry name" value="CYTOCHROME C OXIDASE SUBUNIT 6C"/>
    <property type="match status" value="1"/>
</dbReference>
<keyword evidence="2 7" id="KW-0812">Transmembrane</keyword>
<dbReference type="CDD" id="cd22888">
    <property type="entry name" value="CcO_VIIa_fungal"/>
    <property type="match status" value="1"/>
</dbReference>
<keyword evidence="4 7" id="KW-1133">Transmembrane helix</keyword>
<gene>
    <name evidence="8" type="ORF">G6O67_008652</name>
</gene>
<dbReference type="AlphaFoldDB" id="A0A8H4LSA5"/>
<evidence type="ECO:0000256" key="5">
    <source>
        <dbReference type="ARBA" id="ARBA00023128"/>
    </source>
</evidence>
<dbReference type="PANTHER" id="PTHR28264">
    <property type="entry name" value="CYTOCHROME C OXIDASE SUBUNIT 7A"/>
    <property type="match status" value="1"/>
</dbReference>
<evidence type="ECO:0000256" key="2">
    <source>
        <dbReference type="ARBA" id="ARBA00022692"/>
    </source>
</evidence>
<organism evidence="8 9">
    <name type="scientific">Ophiocordyceps sinensis</name>
    <dbReference type="NCBI Taxonomy" id="72228"/>
    <lineage>
        <taxon>Eukaryota</taxon>
        <taxon>Fungi</taxon>
        <taxon>Dikarya</taxon>
        <taxon>Ascomycota</taxon>
        <taxon>Pezizomycotina</taxon>
        <taxon>Sordariomycetes</taxon>
        <taxon>Hypocreomycetidae</taxon>
        <taxon>Hypocreales</taxon>
        <taxon>Ophiocordycipitaceae</taxon>
        <taxon>Ophiocordyceps</taxon>
    </lineage>
</organism>
<proteinExistence type="predicted"/>
<keyword evidence="9" id="KW-1185">Reference proteome</keyword>
<reference evidence="8 9" key="1">
    <citation type="journal article" date="2020" name="Genome Biol. Evol.">
        <title>A new high-quality draft genome assembly of the Chinese cordyceps Ophiocordyceps sinensis.</title>
        <authorList>
            <person name="Shu R."/>
            <person name="Zhang J."/>
            <person name="Meng Q."/>
            <person name="Zhang H."/>
            <person name="Zhou G."/>
            <person name="Li M."/>
            <person name="Wu P."/>
            <person name="Zhao Y."/>
            <person name="Chen C."/>
            <person name="Qin Q."/>
        </authorList>
    </citation>
    <scope>NUCLEOTIDE SEQUENCE [LARGE SCALE GENOMIC DNA]</scope>
    <source>
        <strain evidence="8 9">IOZ07</strain>
    </source>
</reference>
<keyword evidence="6 7" id="KW-0472">Membrane</keyword>
<keyword evidence="5" id="KW-0496">Mitochondrion</keyword>
<evidence type="ECO:0000256" key="1">
    <source>
        <dbReference type="ARBA" id="ARBA00004273"/>
    </source>
</evidence>
<evidence type="ECO:0000313" key="9">
    <source>
        <dbReference type="Proteomes" id="UP000557566"/>
    </source>
</evidence>
<dbReference type="GO" id="GO:0005743">
    <property type="term" value="C:mitochondrial inner membrane"/>
    <property type="evidence" value="ECO:0007669"/>
    <property type="project" value="UniProtKB-SubCell"/>
</dbReference>
<protein>
    <submittedName>
        <fullName evidence="8">Uncharacterized protein</fullName>
    </submittedName>
</protein>
<evidence type="ECO:0000256" key="3">
    <source>
        <dbReference type="ARBA" id="ARBA00022792"/>
    </source>
</evidence>
<dbReference type="OrthoDB" id="2317211at2759"/>
<dbReference type="Proteomes" id="UP000557566">
    <property type="component" value="Unassembled WGS sequence"/>
</dbReference>
<dbReference type="GO" id="GO:0004129">
    <property type="term" value="F:cytochrome-c oxidase activity"/>
    <property type="evidence" value="ECO:0007669"/>
    <property type="project" value="TreeGrafter"/>
</dbReference>
<evidence type="ECO:0000313" key="8">
    <source>
        <dbReference type="EMBL" id="KAF4504032.1"/>
    </source>
</evidence>
<comment type="caution">
    <text evidence="8">The sequence shown here is derived from an EMBL/GenBank/DDBJ whole genome shotgun (WGS) entry which is preliminary data.</text>
</comment>
<dbReference type="GO" id="GO:0006123">
    <property type="term" value="P:mitochondrial electron transport, cytochrome c to oxygen"/>
    <property type="evidence" value="ECO:0007669"/>
    <property type="project" value="TreeGrafter"/>
</dbReference>
<name>A0A8H4LSA5_9HYPO</name>
<sequence length="84" mass="9790">MLRRRLVTDIAIGLGMSFAGVAEPWSVWAWAQRYLARRQRLIVIAGSGFVMANFFWYGFHLPRTHARDAYYSKLEEERAQLKAN</sequence>
<keyword evidence="3" id="KW-0999">Mitochondrion inner membrane</keyword>
<accession>A0A8H4LSA5</accession>
<comment type="subcellular location">
    <subcellularLocation>
        <location evidence="1">Mitochondrion inner membrane</location>
    </subcellularLocation>
</comment>
<evidence type="ECO:0000256" key="7">
    <source>
        <dbReference type="SAM" id="Phobius"/>
    </source>
</evidence>
<evidence type="ECO:0000256" key="6">
    <source>
        <dbReference type="ARBA" id="ARBA00023136"/>
    </source>
</evidence>
<dbReference type="EMBL" id="JAAVMX010000012">
    <property type="protein sequence ID" value="KAF4504032.1"/>
    <property type="molecule type" value="Genomic_DNA"/>
</dbReference>
<evidence type="ECO:0000256" key="4">
    <source>
        <dbReference type="ARBA" id="ARBA00022989"/>
    </source>
</evidence>